<feature type="transmembrane region" description="Helical" evidence="2">
    <location>
        <begin position="289"/>
        <end position="311"/>
    </location>
</feature>
<feature type="transmembrane region" description="Helical" evidence="2">
    <location>
        <begin position="126"/>
        <end position="143"/>
    </location>
</feature>
<dbReference type="Pfam" id="PF06808">
    <property type="entry name" value="DctM"/>
    <property type="match status" value="1"/>
</dbReference>
<sequence>MRHSSTSLYAQVFGLSIKAVLVGMALYHIYIALAGTPGPYILRGIHVALAVTLIFLTSNYRRESVRTPHWYDMILAVLGLFSALYPSLHLDYIFSRFIYVDPLTTRDIIASVTLVVLVLEAARRALGAALPITAICFLIYAFTATNTLPTVVLEQLAMTTEGIFGIPIAVSATYMVLFIIFGALVERMGIGQLFMDFAVALTGRQAGGPAKVACVTSGMFGSVSGSAVANVMTTGTFTIPLIKRMGFRPAFAGATEAVASTGGQIMPPVMGAAAFVMAEYLGIGYLKVAMYAITPALLFYVALFFGIHFAAKRNNVGSVPKEDQVPLGRVLKERGHLFIPLLVIIGALVLGYSAPYSAMCGIASVIPTALLRKTTRHYVTLRNIIDALENGARNVLPIAAACACAGIVVGVIDITGIGLSFSNFVISASQDILVLALLLSMVAGIILGMGMPTTPAYIVQVALLVPALTKLGVQAEAAHLFVFYFAILSAITPPVAMAVYAANTLSKAKIWESSIEALKLGAAGFIVPYMFVYEPTILLQGEPLRIVYVLIQATLGVIVLAAALQRYLFAPLARWQQLVLFAAAISFIYPDWRVTLIGCSFLLVSQLPVLLNRQRNRLAADKRKRYESSGQ</sequence>
<comment type="caution">
    <text evidence="4">The sequence shown here is derived from an EMBL/GenBank/DDBJ whole genome shotgun (WGS) entry which is preliminary data.</text>
</comment>
<feature type="transmembrane region" description="Helical" evidence="2">
    <location>
        <begin position="163"/>
        <end position="185"/>
    </location>
</feature>
<feature type="transmembrane region" description="Helical" evidence="2">
    <location>
        <begin position="433"/>
        <end position="458"/>
    </location>
</feature>
<accession>A0ABV7M3Z7</accession>
<dbReference type="Proteomes" id="UP001595640">
    <property type="component" value="Unassembled WGS sequence"/>
</dbReference>
<proteinExistence type="predicted"/>
<organism evidence="4 5">
    <name type="scientific">Modicisalibacter luteus</name>
    <dbReference type="NCBI Taxonomy" id="453962"/>
    <lineage>
        <taxon>Bacteria</taxon>
        <taxon>Pseudomonadati</taxon>
        <taxon>Pseudomonadota</taxon>
        <taxon>Gammaproteobacteria</taxon>
        <taxon>Oceanospirillales</taxon>
        <taxon>Halomonadaceae</taxon>
        <taxon>Modicisalibacter</taxon>
    </lineage>
</organism>
<dbReference type="NCBIfam" id="TIGR02123">
    <property type="entry name" value="TRAP_fused"/>
    <property type="match status" value="1"/>
</dbReference>
<keyword evidence="1" id="KW-1003">Cell membrane</keyword>
<keyword evidence="5" id="KW-1185">Reference proteome</keyword>
<dbReference type="RefSeq" id="WP_019017806.1">
    <property type="nucleotide sequence ID" value="NZ_BMXD01000001.1"/>
</dbReference>
<keyword evidence="1" id="KW-0813">Transport</keyword>
<evidence type="ECO:0000259" key="3">
    <source>
        <dbReference type="Pfam" id="PF06808"/>
    </source>
</evidence>
<protein>
    <submittedName>
        <fullName evidence="4">TRAP transporter permease</fullName>
    </submittedName>
</protein>
<feature type="transmembrane region" description="Helical" evidence="2">
    <location>
        <begin position="398"/>
        <end position="421"/>
    </location>
</feature>
<evidence type="ECO:0000313" key="5">
    <source>
        <dbReference type="Proteomes" id="UP001595640"/>
    </source>
</evidence>
<reference evidence="5" key="1">
    <citation type="journal article" date="2019" name="Int. J. Syst. Evol. Microbiol.">
        <title>The Global Catalogue of Microorganisms (GCM) 10K type strain sequencing project: providing services to taxonomists for standard genome sequencing and annotation.</title>
        <authorList>
            <consortium name="The Broad Institute Genomics Platform"/>
            <consortium name="The Broad Institute Genome Sequencing Center for Infectious Disease"/>
            <person name="Wu L."/>
            <person name="Ma J."/>
        </authorList>
    </citation>
    <scope>NUCLEOTIDE SEQUENCE [LARGE SCALE GENOMIC DNA]</scope>
    <source>
        <strain evidence="5">KCTC 12847</strain>
    </source>
</reference>
<evidence type="ECO:0000256" key="2">
    <source>
        <dbReference type="SAM" id="Phobius"/>
    </source>
</evidence>
<keyword evidence="2" id="KW-0812">Transmembrane</keyword>
<comment type="function">
    <text evidence="1">Part of the tripartite ATP-independent periplasmic (TRAP) transport system.</text>
</comment>
<keyword evidence="1" id="KW-0997">Cell inner membrane</keyword>
<feature type="transmembrane region" description="Helical" evidence="2">
    <location>
        <begin position="595"/>
        <end position="613"/>
    </location>
</feature>
<keyword evidence="2" id="KW-0472">Membrane</keyword>
<dbReference type="PANTHER" id="PTHR43849:SF2">
    <property type="entry name" value="BLL3936 PROTEIN"/>
    <property type="match status" value="1"/>
</dbReference>
<keyword evidence="2" id="KW-1133">Transmembrane helix</keyword>
<gene>
    <name evidence="4" type="ORF">ACFOEI_15895</name>
</gene>
<evidence type="ECO:0000313" key="4">
    <source>
        <dbReference type="EMBL" id="MFC3293539.1"/>
    </source>
</evidence>
<feature type="transmembrane region" description="Helical" evidence="2">
    <location>
        <begin position="97"/>
        <end position="119"/>
    </location>
</feature>
<feature type="domain" description="TRAP C4-dicarboxylate transport system permease DctM subunit" evidence="3">
    <location>
        <begin position="114"/>
        <end position="539"/>
    </location>
</feature>
<dbReference type="InterPro" id="IPR010656">
    <property type="entry name" value="DctM"/>
</dbReference>
<feature type="transmembrane region" description="Helical" evidence="2">
    <location>
        <begin position="12"/>
        <end position="34"/>
    </location>
</feature>
<dbReference type="EMBL" id="JBHRUH010000031">
    <property type="protein sequence ID" value="MFC3293539.1"/>
    <property type="molecule type" value="Genomic_DNA"/>
</dbReference>
<feature type="transmembrane region" description="Helical" evidence="2">
    <location>
        <begin position="545"/>
        <end position="564"/>
    </location>
</feature>
<feature type="transmembrane region" description="Helical" evidence="2">
    <location>
        <begin position="337"/>
        <end position="354"/>
    </location>
</feature>
<comment type="subcellular location">
    <subcellularLocation>
        <location evidence="1">Cell inner membrane</location>
        <topology evidence="1">Multi-pass membrane protein</topology>
    </subcellularLocation>
</comment>
<feature type="transmembrane region" description="Helical" evidence="2">
    <location>
        <begin position="40"/>
        <end position="57"/>
    </location>
</feature>
<feature type="transmembrane region" description="Helical" evidence="2">
    <location>
        <begin position="69"/>
        <end position="85"/>
    </location>
</feature>
<evidence type="ECO:0000256" key="1">
    <source>
        <dbReference type="RuleBase" id="RU369079"/>
    </source>
</evidence>
<feature type="transmembrane region" description="Helical" evidence="2">
    <location>
        <begin position="478"/>
        <end position="502"/>
    </location>
</feature>
<dbReference type="InterPro" id="IPR011853">
    <property type="entry name" value="TRAP_DctM-Dct_fused"/>
</dbReference>
<dbReference type="PANTHER" id="PTHR43849">
    <property type="entry name" value="BLL3936 PROTEIN"/>
    <property type="match status" value="1"/>
</dbReference>
<name>A0ABV7M3Z7_9GAMM</name>
<feature type="transmembrane region" description="Helical" evidence="2">
    <location>
        <begin position="514"/>
        <end position="533"/>
    </location>
</feature>